<dbReference type="Proteomes" id="UP001589589">
    <property type="component" value="Unassembled WGS sequence"/>
</dbReference>
<sequence length="382" mass="42991">MRKTITKLLLGIFVALAFISCREDEVIFLSSDKSVAAPRSDGNIEGFYLLNEGNMGMNRASIDVFNYRTGNYTTDVYSERNPTVVKELGDVGNDIKIYGNKVYAVINCSNKVEVIDKWTSKRIKKIDIPNCRYVAFYKDKAYVSSYSGPVAINPNAEIGFIAEIDTTSLEIKRKVNVGYQPEQMVVHNGKLYVANSGGYRVPNYDRTVSVIDLATFTEIKKIDVGINLNSMQIDSRGDIYVSSRGDYYNTPSNLFVIDTKTDEKKQQLDIPVMGMCLVDDLLYHYSVSWSYLTNSNKVSYGILDTKTKKVISNQIITDGTDKQIMIPYGLQVNPETKEIYITDAQNYVVTGYIYCFTPDGKLKWKTTAGNIPAHIAFITKNK</sequence>
<comment type="caution">
    <text evidence="1">The sequence shown here is derived from an EMBL/GenBank/DDBJ whole genome shotgun (WGS) entry which is preliminary data.</text>
</comment>
<dbReference type="InterPro" id="IPR031815">
    <property type="entry name" value="DUF5074"/>
</dbReference>
<evidence type="ECO:0000313" key="1">
    <source>
        <dbReference type="EMBL" id="MFB9066196.1"/>
    </source>
</evidence>
<dbReference type="SUPFAM" id="SSF51004">
    <property type="entry name" value="C-terminal (heme d1) domain of cytochrome cd1-nitrite reductase"/>
    <property type="match status" value="1"/>
</dbReference>
<keyword evidence="2" id="KW-1185">Reference proteome</keyword>
<proteinExistence type="predicted"/>
<dbReference type="InterPro" id="IPR051200">
    <property type="entry name" value="Host-pathogen_enzymatic-act"/>
</dbReference>
<name>A0ABV5FRN1_9FLAO</name>
<dbReference type="PANTHER" id="PTHR47197">
    <property type="entry name" value="PROTEIN NIRF"/>
    <property type="match status" value="1"/>
</dbReference>
<dbReference type="RefSeq" id="WP_290264213.1">
    <property type="nucleotide sequence ID" value="NZ_JAUFQQ010000003.1"/>
</dbReference>
<dbReference type="EMBL" id="JBHMEX010000063">
    <property type="protein sequence ID" value="MFB9066196.1"/>
    <property type="molecule type" value="Genomic_DNA"/>
</dbReference>
<dbReference type="InterPro" id="IPR015943">
    <property type="entry name" value="WD40/YVTN_repeat-like_dom_sf"/>
</dbReference>
<reference evidence="1 2" key="1">
    <citation type="submission" date="2024-09" db="EMBL/GenBank/DDBJ databases">
        <authorList>
            <person name="Sun Q."/>
            <person name="Mori K."/>
        </authorList>
    </citation>
    <scope>NUCLEOTIDE SEQUENCE [LARGE SCALE GENOMIC DNA]</scope>
    <source>
        <strain evidence="1 2">CECT 7908</strain>
    </source>
</reference>
<organism evidence="1 2">
    <name type="scientific">Flavobacterium branchiarum</name>
    <dbReference type="NCBI Taxonomy" id="1114870"/>
    <lineage>
        <taxon>Bacteria</taxon>
        <taxon>Pseudomonadati</taxon>
        <taxon>Bacteroidota</taxon>
        <taxon>Flavobacteriia</taxon>
        <taxon>Flavobacteriales</taxon>
        <taxon>Flavobacteriaceae</taxon>
        <taxon>Flavobacterium</taxon>
    </lineage>
</organism>
<protein>
    <submittedName>
        <fullName evidence="1">YncE family protein</fullName>
    </submittedName>
</protein>
<dbReference type="PANTHER" id="PTHR47197:SF3">
    <property type="entry name" value="DIHYDRO-HEME D1 DEHYDROGENASE"/>
    <property type="match status" value="1"/>
</dbReference>
<dbReference type="Pfam" id="PF16819">
    <property type="entry name" value="DUF5074"/>
    <property type="match status" value="1"/>
</dbReference>
<dbReference type="PROSITE" id="PS51257">
    <property type="entry name" value="PROKAR_LIPOPROTEIN"/>
    <property type="match status" value="1"/>
</dbReference>
<gene>
    <name evidence="1" type="ORF">ACFFUQ_19445</name>
</gene>
<dbReference type="InterPro" id="IPR011048">
    <property type="entry name" value="Haem_d1_sf"/>
</dbReference>
<dbReference type="Gene3D" id="2.130.10.10">
    <property type="entry name" value="YVTN repeat-like/Quinoprotein amine dehydrogenase"/>
    <property type="match status" value="1"/>
</dbReference>
<accession>A0ABV5FRN1</accession>
<evidence type="ECO:0000313" key="2">
    <source>
        <dbReference type="Proteomes" id="UP001589589"/>
    </source>
</evidence>